<sequence>MDKIDLDDDDGYATGQPRDSPPPCTANLRAWLRCVQVYPSAMGLGCTSGRTAPNDFVTLRPGTCRGYHSMRLGASLGVARVAVAQGRDMESFTAGPRTCTPWVSYGLEVQYPNTPPAPKAPTTPPPLPRVPILTAVMIRPLKASVRDGPGSFPRCGRWILVTSSTPRQSDDASDRKWHGILDHPPACISISIHATVSMGMGHA</sequence>
<keyword evidence="3" id="KW-1185">Reference proteome</keyword>
<evidence type="ECO:0000313" key="2">
    <source>
        <dbReference type="EMBL" id="KXJ92803.1"/>
    </source>
</evidence>
<evidence type="ECO:0000313" key="3">
    <source>
        <dbReference type="Proteomes" id="UP000070501"/>
    </source>
</evidence>
<dbReference type="Proteomes" id="UP000070501">
    <property type="component" value="Unassembled WGS sequence"/>
</dbReference>
<name>A0A136J6N6_9PEZI</name>
<organism evidence="2 3">
    <name type="scientific">Microdochium bolleyi</name>
    <dbReference type="NCBI Taxonomy" id="196109"/>
    <lineage>
        <taxon>Eukaryota</taxon>
        <taxon>Fungi</taxon>
        <taxon>Dikarya</taxon>
        <taxon>Ascomycota</taxon>
        <taxon>Pezizomycotina</taxon>
        <taxon>Sordariomycetes</taxon>
        <taxon>Xylariomycetidae</taxon>
        <taxon>Xylariales</taxon>
        <taxon>Microdochiaceae</taxon>
        <taxon>Microdochium</taxon>
    </lineage>
</organism>
<evidence type="ECO:0000256" key="1">
    <source>
        <dbReference type="SAM" id="MobiDB-lite"/>
    </source>
</evidence>
<dbReference type="EMBL" id="KQ964248">
    <property type="protein sequence ID" value="KXJ92803.1"/>
    <property type="molecule type" value="Genomic_DNA"/>
</dbReference>
<dbReference type="AlphaFoldDB" id="A0A136J6N6"/>
<feature type="compositionally biased region" description="Acidic residues" evidence="1">
    <location>
        <begin position="1"/>
        <end position="11"/>
    </location>
</feature>
<protein>
    <submittedName>
        <fullName evidence="2">Uncharacterized protein</fullName>
    </submittedName>
</protein>
<accession>A0A136J6N6</accession>
<dbReference type="InParanoid" id="A0A136J6N6"/>
<feature type="region of interest" description="Disordered" evidence="1">
    <location>
        <begin position="1"/>
        <end position="21"/>
    </location>
</feature>
<gene>
    <name evidence="2" type="ORF">Micbo1qcDRAFT_173958</name>
</gene>
<reference evidence="3" key="1">
    <citation type="submission" date="2016-02" db="EMBL/GenBank/DDBJ databases">
        <title>Draft genome sequence of Microdochium bolleyi, a fungal endophyte of beachgrass.</title>
        <authorList>
            <consortium name="DOE Joint Genome Institute"/>
            <person name="David A.S."/>
            <person name="May G."/>
            <person name="Haridas S."/>
            <person name="Lim J."/>
            <person name="Wang M."/>
            <person name="Labutti K."/>
            <person name="Lipzen A."/>
            <person name="Barry K."/>
            <person name="Grigoriev I.V."/>
        </authorList>
    </citation>
    <scope>NUCLEOTIDE SEQUENCE [LARGE SCALE GENOMIC DNA]</scope>
    <source>
        <strain evidence="3">J235TASD1</strain>
    </source>
</reference>
<proteinExistence type="predicted"/>